<evidence type="ECO:0000313" key="3">
    <source>
        <dbReference type="Proteomes" id="UP001189429"/>
    </source>
</evidence>
<evidence type="ECO:0000256" key="1">
    <source>
        <dbReference type="SAM" id="MobiDB-lite"/>
    </source>
</evidence>
<organism evidence="2 3">
    <name type="scientific">Prorocentrum cordatum</name>
    <dbReference type="NCBI Taxonomy" id="2364126"/>
    <lineage>
        <taxon>Eukaryota</taxon>
        <taxon>Sar</taxon>
        <taxon>Alveolata</taxon>
        <taxon>Dinophyceae</taxon>
        <taxon>Prorocentrales</taxon>
        <taxon>Prorocentraceae</taxon>
        <taxon>Prorocentrum</taxon>
    </lineage>
</organism>
<protein>
    <submittedName>
        <fullName evidence="2">Uncharacterized protein</fullName>
    </submittedName>
</protein>
<name>A0ABN9R4J3_9DINO</name>
<proteinExistence type="predicted"/>
<keyword evidence="3" id="KW-1185">Reference proteome</keyword>
<reference evidence="2" key="1">
    <citation type="submission" date="2023-10" db="EMBL/GenBank/DDBJ databases">
        <authorList>
            <person name="Chen Y."/>
            <person name="Shah S."/>
            <person name="Dougan E. K."/>
            <person name="Thang M."/>
            <person name="Chan C."/>
        </authorList>
    </citation>
    <scope>NUCLEOTIDE SEQUENCE [LARGE SCALE GENOMIC DNA]</scope>
</reference>
<dbReference type="Proteomes" id="UP001189429">
    <property type="component" value="Unassembled WGS sequence"/>
</dbReference>
<dbReference type="EMBL" id="CAUYUJ010005326">
    <property type="protein sequence ID" value="CAK0813214.1"/>
    <property type="molecule type" value="Genomic_DNA"/>
</dbReference>
<feature type="region of interest" description="Disordered" evidence="1">
    <location>
        <begin position="80"/>
        <end position="134"/>
    </location>
</feature>
<comment type="caution">
    <text evidence="2">The sequence shown here is derived from an EMBL/GenBank/DDBJ whole genome shotgun (WGS) entry which is preliminary data.</text>
</comment>
<evidence type="ECO:0000313" key="2">
    <source>
        <dbReference type="EMBL" id="CAK0813214.1"/>
    </source>
</evidence>
<feature type="region of interest" description="Disordered" evidence="1">
    <location>
        <begin position="1"/>
        <end position="24"/>
    </location>
</feature>
<feature type="compositionally biased region" description="Gly residues" evidence="1">
    <location>
        <begin position="83"/>
        <end position="101"/>
    </location>
</feature>
<gene>
    <name evidence="2" type="ORF">PCOR1329_LOCUS17217</name>
</gene>
<accession>A0ABN9R4J3</accession>
<sequence>MLRVDLSSPRPATASSAWPPPLSVLEPAPRPLLFCLFRCEPGAAASLPRVASARPPPRAEPVGEQLRSSQLCAGCVPCRRGGGDPWRGGARGGARRGGPGPAGRQSSGDAAAADRPEVEGSTRCPKTQVEVARR</sequence>
<feature type="region of interest" description="Disordered" evidence="1">
    <location>
        <begin position="46"/>
        <end position="66"/>
    </location>
</feature>